<protein>
    <submittedName>
        <fullName evidence="1">Uncharacterized protein</fullName>
    </submittedName>
</protein>
<dbReference type="EMBL" id="NJHN03000034">
    <property type="protein sequence ID" value="KAH9423082.1"/>
    <property type="molecule type" value="Genomic_DNA"/>
</dbReference>
<evidence type="ECO:0000313" key="1">
    <source>
        <dbReference type="EMBL" id="KAH9423082.1"/>
    </source>
</evidence>
<proteinExistence type="predicted"/>
<reference evidence="1 2" key="2">
    <citation type="journal article" date="2022" name="Mol. Biol. Evol.">
        <title>Comparative Genomics Reveals Insights into the Divergent Evolution of Astigmatic Mites and Household Pest Adaptations.</title>
        <authorList>
            <person name="Xiong Q."/>
            <person name="Wan A.T."/>
            <person name="Liu X."/>
            <person name="Fung C.S."/>
            <person name="Xiao X."/>
            <person name="Malainual N."/>
            <person name="Hou J."/>
            <person name="Wang L."/>
            <person name="Wang M."/>
            <person name="Yang K.Y."/>
            <person name="Cui Y."/>
            <person name="Leung E.L."/>
            <person name="Nong W."/>
            <person name="Shin S.K."/>
            <person name="Au S.W."/>
            <person name="Jeong K.Y."/>
            <person name="Chew F.T."/>
            <person name="Hui J.H."/>
            <person name="Leung T.F."/>
            <person name="Tungtrongchitr A."/>
            <person name="Zhong N."/>
            <person name="Liu Z."/>
            <person name="Tsui S.K."/>
        </authorList>
    </citation>
    <scope>NUCLEOTIDE SEQUENCE [LARGE SCALE GENOMIC DNA]</scope>
    <source>
        <strain evidence="1">Derp</strain>
    </source>
</reference>
<comment type="caution">
    <text evidence="1">The sequence shown here is derived from an EMBL/GenBank/DDBJ whole genome shotgun (WGS) entry which is preliminary data.</text>
</comment>
<gene>
    <name evidence="1" type="ORF">DERP_007676</name>
</gene>
<accession>A0ABQ8JKE7</accession>
<evidence type="ECO:0000313" key="2">
    <source>
        <dbReference type="Proteomes" id="UP000887458"/>
    </source>
</evidence>
<organism evidence="1 2">
    <name type="scientific">Dermatophagoides pteronyssinus</name>
    <name type="common">European house dust mite</name>
    <dbReference type="NCBI Taxonomy" id="6956"/>
    <lineage>
        <taxon>Eukaryota</taxon>
        <taxon>Metazoa</taxon>
        <taxon>Ecdysozoa</taxon>
        <taxon>Arthropoda</taxon>
        <taxon>Chelicerata</taxon>
        <taxon>Arachnida</taxon>
        <taxon>Acari</taxon>
        <taxon>Acariformes</taxon>
        <taxon>Sarcoptiformes</taxon>
        <taxon>Astigmata</taxon>
        <taxon>Psoroptidia</taxon>
        <taxon>Analgoidea</taxon>
        <taxon>Pyroglyphidae</taxon>
        <taxon>Dermatophagoidinae</taxon>
        <taxon>Dermatophagoides</taxon>
    </lineage>
</organism>
<dbReference type="Proteomes" id="UP000887458">
    <property type="component" value="Unassembled WGS sequence"/>
</dbReference>
<name>A0ABQ8JKE7_DERPT</name>
<sequence length="73" mass="8377">MKQKAVHDLTFGSQRHCQQSISINRFTTYLAHVNADNDGVKNRSYIAARFTMVMIFAPGNVEWEKTHPIHITC</sequence>
<reference evidence="1 2" key="1">
    <citation type="journal article" date="2018" name="J. Allergy Clin. Immunol.">
        <title>High-quality assembly of Dermatophagoides pteronyssinus genome and transcriptome reveals a wide range of novel allergens.</title>
        <authorList>
            <person name="Liu X.Y."/>
            <person name="Yang K.Y."/>
            <person name="Wang M.Q."/>
            <person name="Kwok J.S."/>
            <person name="Zeng X."/>
            <person name="Yang Z."/>
            <person name="Xiao X.J."/>
            <person name="Lau C.P."/>
            <person name="Li Y."/>
            <person name="Huang Z.M."/>
            <person name="Ba J.G."/>
            <person name="Yim A.K."/>
            <person name="Ouyang C.Y."/>
            <person name="Ngai S.M."/>
            <person name="Chan T.F."/>
            <person name="Leung E.L."/>
            <person name="Liu L."/>
            <person name="Liu Z.G."/>
            <person name="Tsui S.K."/>
        </authorList>
    </citation>
    <scope>NUCLEOTIDE SEQUENCE [LARGE SCALE GENOMIC DNA]</scope>
    <source>
        <strain evidence="1">Derp</strain>
    </source>
</reference>
<keyword evidence="2" id="KW-1185">Reference proteome</keyword>